<accession>A0ABX3K9U5</accession>
<dbReference type="RefSeq" id="WP_077668069.1">
    <property type="nucleotide sequence ID" value="NZ_MUFB01000012.1"/>
</dbReference>
<keyword evidence="3" id="KW-1185">Reference proteome</keyword>
<feature type="transmembrane region" description="Helical" evidence="1">
    <location>
        <begin position="64"/>
        <end position="85"/>
    </location>
</feature>
<dbReference type="EMBL" id="MUFB01000012">
    <property type="protein sequence ID" value="OOE85604.1"/>
    <property type="molecule type" value="Genomic_DNA"/>
</dbReference>
<keyword evidence="1" id="KW-0812">Transmembrane</keyword>
<sequence length="245" mass="27939">MMSNGDNTELLEEQLYAAQVIYSWESMGAGLKHENMVKWGLSIFAGTSFLLFLWSVLEKLTVDSFAFWVLSGFLTLMIFASRYLFLPDKHRCYQLTSLGIHYTEKDMIPDVAYQVVRGFAWVGIVVCIIAVFVLGPLAFVGAGGFALMSFGMTNFRPSIDNHYILISERTVVFDLENDGVLSFEALEQDVHAYGGNVFTTTLDQKQELLSTLRSLFPRIEFVKIKRLKDQYKHPVYHQEEEKATE</sequence>
<keyword evidence="1" id="KW-0472">Membrane</keyword>
<keyword evidence="1" id="KW-1133">Transmembrane helix</keyword>
<evidence type="ECO:0000256" key="1">
    <source>
        <dbReference type="SAM" id="Phobius"/>
    </source>
</evidence>
<feature type="transmembrane region" description="Helical" evidence="1">
    <location>
        <begin position="119"/>
        <end position="147"/>
    </location>
</feature>
<protein>
    <submittedName>
        <fullName evidence="2">Uncharacterized protein</fullName>
    </submittedName>
</protein>
<evidence type="ECO:0000313" key="2">
    <source>
        <dbReference type="EMBL" id="OOE85604.1"/>
    </source>
</evidence>
<comment type="caution">
    <text evidence="2">The sequence shown here is derived from an EMBL/GenBank/DDBJ whole genome shotgun (WGS) entry which is preliminary data.</text>
</comment>
<name>A0ABX3K9U5_9GAMM</name>
<feature type="transmembrane region" description="Helical" evidence="1">
    <location>
        <begin position="36"/>
        <end position="57"/>
    </location>
</feature>
<organism evidence="2 3">
    <name type="scientific">Salinivibrio siamensis</name>
    <dbReference type="NCBI Taxonomy" id="414286"/>
    <lineage>
        <taxon>Bacteria</taxon>
        <taxon>Pseudomonadati</taxon>
        <taxon>Pseudomonadota</taxon>
        <taxon>Gammaproteobacteria</taxon>
        <taxon>Vibrionales</taxon>
        <taxon>Vibrionaceae</taxon>
        <taxon>Salinivibrio</taxon>
    </lineage>
</organism>
<dbReference type="Proteomes" id="UP000189410">
    <property type="component" value="Unassembled WGS sequence"/>
</dbReference>
<reference evidence="2 3" key="1">
    <citation type="journal article" date="2017" name="Genome Announc.">
        <title>Draft Genome Sequences of Salinivibrio proteolyticus, Salinivibrio sharmensis, Salinivibrio siamensis, Salinivibrio costicola subsp. alcaliphilus, Salinivibrio costicola subsp. vallismortis, and 29 New Isolates Belonging to the Genus Salinivibrio.</title>
        <authorList>
            <person name="Lopez-Hermoso C."/>
            <person name="de la Haba R.R."/>
            <person name="Sanchez-Porro C."/>
            <person name="Bayliss S.C."/>
            <person name="Feil E.J."/>
            <person name="Ventosa A."/>
        </authorList>
    </citation>
    <scope>NUCLEOTIDE SEQUENCE [LARGE SCALE GENOMIC DNA]</scope>
    <source>
        <strain evidence="2 3">JCM 14472</strain>
    </source>
</reference>
<evidence type="ECO:0000313" key="3">
    <source>
        <dbReference type="Proteomes" id="UP000189410"/>
    </source>
</evidence>
<proteinExistence type="predicted"/>
<gene>
    <name evidence="2" type="ORF">BZG73_08240</name>
</gene>